<dbReference type="Proteomes" id="UP000037069">
    <property type="component" value="Unassembled WGS sequence"/>
</dbReference>
<keyword evidence="8 11" id="KW-0804">Transcription</keyword>
<evidence type="ECO:0000313" key="16">
    <source>
        <dbReference type="Proteomes" id="UP000037069"/>
    </source>
</evidence>
<evidence type="ECO:0000256" key="7">
    <source>
        <dbReference type="ARBA" id="ARBA00023159"/>
    </source>
</evidence>
<evidence type="ECO:0000256" key="4">
    <source>
        <dbReference type="ARBA" id="ARBA00022574"/>
    </source>
</evidence>
<keyword evidence="7 11" id="KW-0010">Activator</keyword>
<reference evidence="15 16" key="1">
    <citation type="journal article" date="2015" name="Nat. Commun.">
        <title>Lucilia cuprina genome unlocks parasitic fly biology to underpin future interventions.</title>
        <authorList>
            <person name="Anstead C.A."/>
            <person name="Korhonen P.K."/>
            <person name="Young N.D."/>
            <person name="Hall R.S."/>
            <person name="Jex A.R."/>
            <person name="Murali S.C."/>
            <person name="Hughes D.S."/>
            <person name="Lee S.F."/>
            <person name="Perry T."/>
            <person name="Stroehlein A.J."/>
            <person name="Ansell B.R."/>
            <person name="Breugelmans B."/>
            <person name="Hofmann A."/>
            <person name="Qu J."/>
            <person name="Dugan S."/>
            <person name="Lee S.L."/>
            <person name="Chao H."/>
            <person name="Dinh H."/>
            <person name="Han Y."/>
            <person name="Doddapaneni H.V."/>
            <person name="Worley K.C."/>
            <person name="Muzny D.M."/>
            <person name="Ioannidis P."/>
            <person name="Waterhouse R.M."/>
            <person name="Zdobnov E.M."/>
            <person name="James P.J."/>
            <person name="Bagnall N.H."/>
            <person name="Kotze A.C."/>
            <person name="Gibbs R.A."/>
            <person name="Richards S."/>
            <person name="Batterham P."/>
            <person name="Gasser R.B."/>
        </authorList>
    </citation>
    <scope>NUCLEOTIDE SEQUENCE [LARGE SCALE GENOMIC DNA]</scope>
    <source>
        <strain evidence="15 16">LS</strain>
        <tissue evidence="15">Full body</tissue>
    </source>
</reference>
<evidence type="ECO:0000259" key="12">
    <source>
        <dbReference type="Pfam" id="PF11635"/>
    </source>
</evidence>
<dbReference type="STRING" id="7375.A0A0L0CBN7"/>
<evidence type="ECO:0000259" key="13">
    <source>
        <dbReference type="Pfam" id="PF20718"/>
    </source>
</evidence>
<dbReference type="Pfam" id="PF20719">
    <property type="entry name" value="Med16_C"/>
    <property type="match status" value="1"/>
</dbReference>
<sequence length="785" mass="89426">MTILYKVQNPGGNKDGYLLPNCVLCKISCKNVVAFCVHQGLQSNIYVCDIVTPWQSFKLNTCKNIVTVLEWNQTGEFLMAGYKNGICEIWSTKQNSINSWILLYKANLPSEEILSAKFFHNGKRVYFNTHKKDLQAYSDKFERMDFRPSMTHFGNTPVEGVFVLTSSGLLGAFIIPKLLPPADSLTNGSYVATDLNVHTHSIGLSRSYITHSSVTWCPTGYFSVAVNSWHEPLINCYKVNVERDAEESVNIKCNAVASIFLPKGEVESKQVSHIRWRTINGEEILFVVYDCLEGSFIEQWILTKKHQAVHKLLQKNKSDFVQWEQWENSAKLALSSRVCDVCITKLPSEAMLIFATLRDNSVQVLELGLKKIGSTVFERMAEEQHRMPCKLLTADVTYLNQLLVLFDNFGQMYAMQVPTNHYDKNYKMNPLSLPVALLEYSIVTGIDASDVIMLNLPNLEMLAEKLTENFTRQHNFTRQFYYSNFLSLKSNLCRIQSKQQDFDNLITLHSISIAFKSLLRPSDLSSQDKGPAENLSMILSDPNPQYNDVDKVLCVLDAKDYTVEPATLQSLQQLIQWVADLGLNILNKLPDEIMKSKFNKKHGYDISRDMIAISSIRELLVMIRIWGLLNPQCLPIYTKSIETFDVLPVLFRLLTRLYQNPNEPDDGLLDDCSVLSTQVLIPNRHLNTPTTLLNSHATTKLFPFVFQTSVEPLALQDIHYDEVVFANSTRDDVSNLHLGSKVKSVRKCIRCGFINNINRNTKTSALKAWCQRWEYCHCGGFWLTT</sequence>
<dbReference type="InterPro" id="IPR021665">
    <property type="entry name" value="Mediator_Med16_N"/>
</dbReference>
<dbReference type="PANTHER" id="PTHR13224">
    <property type="entry name" value="THYROID HORMONE RECEPTOR-ASSOCIATED PROTEIN-RELATED"/>
    <property type="match status" value="1"/>
</dbReference>
<evidence type="ECO:0000313" key="15">
    <source>
        <dbReference type="EMBL" id="KNC29647.1"/>
    </source>
</evidence>
<dbReference type="OrthoDB" id="10018574at2759"/>
<dbReference type="PANTHER" id="PTHR13224:SF6">
    <property type="entry name" value="MEDIATOR OF RNA POLYMERASE II TRANSCRIPTION SUBUNIT 16"/>
    <property type="match status" value="1"/>
</dbReference>
<gene>
    <name evidence="11" type="primary">MED16</name>
    <name evidence="15" type="ORF">FF38_08675</name>
</gene>
<evidence type="ECO:0000259" key="14">
    <source>
        <dbReference type="Pfam" id="PF20719"/>
    </source>
</evidence>
<dbReference type="GO" id="GO:0045893">
    <property type="term" value="P:positive regulation of DNA-templated transcription"/>
    <property type="evidence" value="ECO:0007669"/>
    <property type="project" value="TreeGrafter"/>
</dbReference>
<feature type="domain" description="Mediator complex subunit Med16 N-terminal" evidence="12">
    <location>
        <begin position="104"/>
        <end position="366"/>
    </location>
</feature>
<dbReference type="InterPro" id="IPR048338">
    <property type="entry name" value="Mediator_Med16"/>
</dbReference>
<keyword evidence="5" id="KW-0677">Repeat</keyword>
<accession>A0A0L0CBN7</accession>
<keyword evidence="6 11" id="KW-0805">Transcription regulation</keyword>
<dbReference type="InterPro" id="IPR036322">
    <property type="entry name" value="WD40_repeat_dom_sf"/>
</dbReference>
<keyword evidence="9 11" id="KW-0539">Nucleus</keyword>
<comment type="subcellular location">
    <subcellularLocation>
        <location evidence="1 11">Nucleus</location>
    </subcellularLocation>
</comment>
<comment type="caution">
    <text evidence="15">The sequence shown here is derived from an EMBL/GenBank/DDBJ whole genome shotgun (WGS) entry which is preliminary data.</text>
</comment>
<dbReference type="Pfam" id="PF20718">
    <property type="entry name" value="Med16_bridge"/>
    <property type="match status" value="1"/>
</dbReference>
<dbReference type="GO" id="GO:0016592">
    <property type="term" value="C:mediator complex"/>
    <property type="evidence" value="ECO:0007669"/>
    <property type="project" value="InterPro"/>
</dbReference>
<comment type="similarity">
    <text evidence="2 11">Belongs to the Mediator complex subunit 16 family.</text>
</comment>
<feature type="domain" description="Mediator complex subunit 16 C-terminal" evidence="14">
    <location>
        <begin position="725"/>
        <end position="783"/>
    </location>
</feature>
<dbReference type="InterPro" id="IPR048339">
    <property type="entry name" value="Mediator_Med16_C"/>
</dbReference>
<dbReference type="AlphaFoldDB" id="A0A0L0CBN7"/>
<evidence type="ECO:0000256" key="9">
    <source>
        <dbReference type="ARBA" id="ARBA00023242"/>
    </source>
</evidence>
<keyword evidence="16" id="KW-1185">Reference proteome</keyword>
<dbReference type="SUPFAM" id="SSF50978">
    <property type="entry name" value="WD40 repeat-like"/>
    <property type="match status" value="1"/>
</dbReference>
<evidence type="ECO:0000256" key="1">
    <source>
        <dbReference type="ARBA" id="ARBA00004123"/>
    </source>
</evidence>
<dbReference type="InterPro" id="IPR048616">
    <property type="entry name" value="MED16_bridge"/>
</dbReference>
<evidence type="ECO:0000256" key="5">
    <source>
        <dbReference type="ARBA" id="ARBA00022737"/>
    </source>
</evidence>
<organism evidence="15 16">
    <name type="scientific">Lucilia cuprina</name>
    <name type="common">Green bottle fly</name>
    <name type="synonym">Australian sheep blowfly</name>
    <dbReference type="NCBI Taxonomy" id="7375"/>
    <lineage>
        <taxon>Eukaryota</taxon>
        <taxon>Metazoa</taxon>
        <taxon>Ecdysozoa</taxon>
        <taxon>Arthropoda</taxon>
        <taxon>Hexapoda</taxon>
        <taxon>Insecta</taxon>
        <taxon>Pterygota</taxon>
        <taxon>Neoptera</taxon>
        <taxon>Endopterygota</taxon>
        <taxon>Diptera</taxon>
        <taxon>Brachycera</taxon>
        <taxon>Muscomorpha</taxon>
        <taxon>Oestroidea</taxon>
        <taxon>Calliphoridae</taxon>
        <taxon>Luciliinae</taxon>
        <taxon>Lucilia</taxon>
    </lineage>
</organism>
<comment type="subunit">
    <text evidence="11">Component of the Mediator complex.</text>
</comment>
<evidence type="ECO:0000256" key="6">
    <source>
        <dbReference type="ARBA" id="ARBA00023015"/>
    </source>
</evidence>
<dbReference type="InterPro" id="IPR015943">
    <property type="entry name" value="WD40/YVTN_repeat-like_dom_sf"/>
</dbReference>
<dbReference type="EMBL" id="JRES01000644">
    <property type="protein sequence ID" value="KNC29647.1"/>
    <property type="molecule type" value="Genomic_DNA"/>
</dbReference>
<keyword evidence="4" id="KW-0853">WD repeat</keyword>
<proteinExistence type="inferred from homology"/>
<name>A0A0L0CBN7_LUCCU</name>
<evidence type="ECO:0000256" key="11">
    <source>
        <dbReference type="RuleBase" id="RU364149"/>
    </source>
</evidence>
<feature type="domain" description="Mediator of RNA polymerase II transcription subunit 16 central helical bridge" evidence="13">
    <location>
        <begin position="437"/>
        <end position="626"/>
    </location>
</feature>
<evidence type="ECO:0000256" key="8">
    <source>
        <dbReference type="ARBA" id="ARBA00023163"/>
    </source>
</evidence>
<evidence type="ECO:0000256" key="3">
    <source>
        <dbReference type="ARBA" id="ARBA00019614"/>
    </source>
</evidence>
<evidence type="ECO:0000256" key="2">
    <source>
        <dbReference type="ARBA" id="ARBA00006543"/>
    </source>
</evidence>
<evidence type="ECO:0000256" key="10">
    <source>
        <dbReference type="ARBA" id="ARBA00032015"/>
    </source>
</evidence>
<protein>
    <recommendedName>
        <fullName evidence="3 11">Mediator of RNA polymerase II transcription subunit 16</fullName>
    </recommendedName>
    <alternativeName>
        <fullName evidence="10 11">Mediator complex subunit 16</fullName>
    </alternativeName>
</protein>
<dbReference type="OMA" id="EIWQPKE"/>
<dbReference type="Pfam" id="PF11635">
    <property type="entry name" value="Med16_N"/>
    <property type="match status" value="1"/>
</dbReference>
<comment type="function">
    <text evidence="11">Component of the Mediator complex, a coactivator involved in the regulated transcription of nearly all RNA polymerase II-dependent genes. Mediator functions as a bridge to convey information from gene-specific regulatory proteins to the basal RNA polymerase II transcription machinery. Mediator is recruited to promoters by direct interactions with regulatory proteins and serves as a scaffold for the assembly of a functional preinitiation complex with RNA polymerase II and the general transcription factors.</text>
</comment>
<dbReference type="Gene3D" id="2.130.10.10">
    <property type="entry name" value="YVTN repeat-like/Quinoprotein amine dehydrogenase"/>
    <property type="match status" value="1"/>
</dbReference>